<dbReference type="SUPFAM" id="SSF51306">
    <property type="entry name" value="LexA/Signal peptidase"/>
    <property type="match status" value="1"/>
</dbReference>
<organism evidence="8 9">
    <name type="scientific">Pseudonocardia spirodelae</name>
    <dbReference type="NCBI Taxonomy" id="3133431"/>
    <lineage>
        <taxon>Bacteria</taxon>
        <taxon>Bacillati</taxon>
        <taxon>Actinomycetota</taxon>
        <taxon>Actinomycetes</taxon>
        <taxon>Pseudonocardiales</taxon>
        <taxon>Pseudonocardiaceae</taxon>
        <taxon>Pseudonocardia</taxon>
    </lineage>
</organism>
<feature type="transmembrane region" description="Helical" evidence="6">
    <location>
        <begin position="154"/>
        <end position="172"/>
    </location>
</feature>
<evidence type="ECO:0000313" key="9">
    <source>
        <dbReference type="Proteomes" id="UP001364211"/>
    </source>
</evidence>
<dbReference type="Pfam" id="PF10502">
    <property type="entry name" value="Peptidase_S26"/>
    <property type="match status" value="1"/>
</dbReference>
<feature type="transmembrane region" description="Helical" evidence="6">
    <location>
        <begin position="20"/>
        <end position="46"/>
    </location>
</feature>
<gene>
    <name evidence="8" type="ORF">WJX68_17460</name>
</gene>
<dbReference type="GO" id="GO:0009003">
    <property type="term" value="F:signal peptidase activity"/>
    <property type="evidence" value="ECO:0007669"/>
    <property type="project" value="UniProtKB-EC"/>
</dbReference>
<name>A0ABU8T9U8_9PSEU</name>
<keyword evidence="2 6" id="KW-0812">Transmembrane</keyword>
<reference evidence="8 9" key="1">
    <citation type="submission" date="2024-03" db="EMBL/GenBank/DDBJ databases">
        <title>Draft genome sequence of Pseudonocardia sp. DW16-2.</title>
        <authorList>
            <person name="Duangmal K."/>
        </authorList>
    </citation>
    <scope>NUCLEOTIDE SEQUENCE [LARGE SCALE GENOMIC DNA]</scope>
    <source>
        <strain evidence="8 9">DW16-2</strain>
    </source>
</reference>
<keyword evidence="9" id="KW-1185">Reference proteome</keyword>
<dbReference type="EMBL" id="JBBJUP010000014">
    <property type="protein sequence ID" value="MEJ8280734.1"/>
    <property type="molecule type" value="Genomic_DNA"/>
</dbReference>
<evidence type="ECO:0000256" key="5">
    <source>
        <dbReference type="NCBIfam" id="TIGR02228"/>
    </source>
</evidence>
<comment type="subcellular location">
    <subcellularLocation>
        <location evidence="1">Membrane</location>
    </subcellularLocation>
</comment>
<evidence type="ECO:0000256" key="2">
    <source>
        <dbReference type="ARBA" id="ARBA00022692"/>
    </source>
</evidence>
<evidence type="ECO:0000256" key="3">
    <source>
        <dbReference type="ARBA" id="ARBA00022989"/>
    </source>
</evidence>
<comment type="caution">
    <text evidence="8">The sequence shown here is derived from an EMBL/GenBank/DDBJ whole genome shotgun (WGS) entry which is preliminary data.</text>
</comment>
<dbReference type="RefSeq" id="WP_340292205.1">
    <property type="nucleotide sequence ID" value="NZ_JBBJUP010000014.1"/>
</dbReference>
<evidence type="ECO:0000313" key="8">
    <source>
        <dbReference type="EMBL" id="MEJ8280734.1"/>
    </source>
</evidence>
<dbReference type="InterPro" id="IPR001733">
    <property type="entry name" value="Peptidase_S26B"/>
</dbReference>
<dbReference type="InterPro" id="IPR019533">
    <property type="entry name" value="Peptidase_S26"/>
</dbReference>
<keyword evidence="3 6" id="KW-1133">Transmembrane helix</keyword>
<evidence type="ECO:0000256" key="6">
    <source>
        <dbReference type="SAM" id="Phobius"/>
    </source>
</evidence>
<feature type="domain" description="Peptidase S26" evidence="7">
    <location>
        <begin position="31"/>
        <end position="107"/>
    </location>
</feature>
<dbReference type="NCBIfam" id="TIGR02228">
    <property type="entry name" value="sigpep_I_arch"/>
    <property type="match status" value="1"/>
</dbReference>
<evidence type="ECO:0000259" key="7">
    <source>
        <dbReference type="Pfam" id="PF10502"/>
    </source>
</evidence>
<dbReference type="CDD" id="cd06530">
    <property type="entry name" value="S26_SPase_I"/>
    <property type="match status" value="1"/>
</dbReference>
<accession>A0ABU8T9U8</accession>
<keyword evidence="8" id="KW-0378">Hydrolase</keyword>
<dbReference type="InterPro" id="IPR036286">
    <property type="entry name" value="LexA/Signal_pep-like_sf"/>
</dbReference>
<evidence type="ECO:0000256" key="1">
    <source>
        <dbReference type="ARBA" id="ARBA00004370"/>
    </source>
</evidence>
<dbReference type="EC" id="3.4.21.89" evidence="5"/>
<keyword evidence="4 6" id="KW-0472">Membrane</keyword>
<evidence type="ECO:0000256" key="4">
    <source>
        <dbReference type="ARBA" id="ARBA00023136"/>
    </source>
</evidence>
<proteinExistence type="predicted"/>
<protein>
    <recommendedName>
        <fullName evidence="5">Signal peptidase I</fullName>
        <ecNumber evidence="5">3.4.21.89</ecNumber>
    </recommendedName>
</protein>
<sequence>MSRPDAPAAPAARRSPVRRLAGLVLTLLVVGLVVLALALAVVPALAGGRVYTVLSGSMVPTLPVGAAVAVRPVEPARVAAGDIISFTDREPGSADRTVTHRVVAVEPGPVFRTRGDANAADDPHPVAPAALLGRYWYDVPLVGGLADRLRSGPGLVVAGGVVLLLAAGALLLPRRREG</sequence>
<dbReference type="Proteomes" id="UP001364211">
    <property type="component" value="Unassembled WGS sequence"/>
</dbReference>